<dbReference type="AlphaFoldDB" id="A0ABD3M6Y4"/>
<feature type="domain" description="EamA" evidence="9">
    <location>
        <begin position="482"/>
        <end position="552"/>
    </location>
</feature>
<reference evidence="10 11" key="1">
    <citation type="submission" date="2024-10" db="EMBL/GenBank/DDBJ databases">
        <title>Updated reference genomes for cyclostephanoid diatoms.</title>
        <authorList>
            <person name="Roberts W.R."/>
            <person name="Alverson A.J."/>
        </authorList>
    </citation>
    <scope>NUCLEOTIDE SEQUENCE [LARGE SCALE GENOMIC DNA]</scope>
    <source>
        <strain evidence="10 11">AJA232-27</strain>
    </source>
</reference>
<feature type="region of interest" description="Disordered" evidence="6">
    <location>
        <begin position="120"/>
        <end position="170"/>
    </location>
</feature>
<evidence type="ECO:0000256" key="7">
    <source>
        <dbReference type="SAM" id="Phobius"/>
    </source>
</evidence>
<feature type="transmembrane region" description="Helical" evidence="7">
    <location>
        <begin position="513"/>
        <end position="534"/>
    </location>
</feature>
<name>A0ABD3M6Y4_9STRA</name>
<feature type="region of interest" description="Disordered" evidence="6">
    <location>
        <begin position="68"/>
        <end position="87"/>
    </location>
</feature>
<feature type="transmembrane region" description="Helical" evidence="7">
    <location>
        <begin position="540"/>
        <end position="560"/>
    </location>
</feature>
<dbReference type="Pfam" id="PF00892">
    <property type="entry name" value="EamA"/>
    <property type="match status" value="1"/>
</dbReference>
<feature type="region of interest" description="Disordered" evidence="6">
    <location>
        <begin position="267"/>
        <end position="292"/>
    </location>
</feature>
<comment type="caution">
    <text evidence="10">The sequence shown here is derived from an EMBL/GenBank/DDBJ whole genome shotgun (WGS) entry which is preliminary data.</text>
</comment>
<dbReference type="SUPFAM" id="SSF103481">
    <property type="entry name" value="Multidrug resistance efflux transporter EmrE"/>
    <property type="match status" value="2"/>
</dbReference>
<keyword evidence="3 7" id="KW-0812">Transmembrane</keyword>
<sequence length="577" mass="62425">MKVKAAIVWPLALVLAVPTPTLTFSWPPLHISPTTSTSRRPTILLSSSMKRRQHGSEVDASLKYLPLDSRNSTTTDDDRFHSRLRQQQQQQQPWIDIDFFEAGFIARQSLLNSMSYGQHHHHLHDHHSHKLKLSELMSPSSSSSSSKSTKSDMNPRHEINRSISAPSTSSSSAIIATTTIPTAPAAPTSARSILPTLSDTWKARLFLLLSAALYGTNFTMVKNLDDIMPVGISSTLRFGFAAAVMFPMLLAPLSNELKVLGEDRIRSGRENGSSSSSIGSNGSSSVDNSRSRNASMRIENVFRFLEEPSRLSAGLAGMEIGLYNSIGYIAQAVGLRTTTASKSAFICSMAVVTVPILDYIWGKQLLRRQIIGACLAAFGVFALELGGQQTTITDGDVMSLIQPLVFGLGFWKMEAAMEKFPTEAGRLAAAQLLTVFLVSLSYLVCWSPMMSGGGEDGLPEVCNVLPNASEIIGWLHDPYIMGMFIWTGIITTAFTIYMETLALKTLSAAETTLIFSTEPLFGAAFAAIVTHEYFGLHDAIGAAFIIAGCLVSGMDVGKLLGGSRTMVSPIDATVAEK</sequence>
<evidence type="ECO:0000313" key="10">
    <source>
        <dbReference type="EMBL" id="KAL3759754.1"/>
    </source>
</evidence>
<dbReference type="GO" id="GO:0005886">
    <property type="term" value="C:plasma membrane"/>
    <property type="evidence" value="ECO:0007669"/>
    <property type="project" value="UniProtKB-SubCell"/>
</dbReference>
<feature type="compositionally biased region" description="Basic residues" evidence="6">
    <location>
        <begin position="120"/>
        <end position="131"/>
    </location>
</feature>
<gene>
    <name evidence="10" type="ORF">ACHAWU_007498</name>
</gene>
<keyword evidence="8" id="KW-0732">Signal</keyword>
<evidence type="ECO:0000256" key="1">
    <source>
        <dbReference type="ARBA" id="ARBA00004651"/>
    </source>
</evidence>
<organism evidence="10 11">
    <name type="scientific">Discostella pseudostelligera</name>
    <dbReference type="NCBI Taxonomy" id="259834"/>
    <lineage>
        <taxon>Eukaryota</taxon>
        <taxon>Sar</taxon>
        <taxon>Stramenopiles</taxon>
        <taxon>Ochrophyta</taxon>
        <taxon>Bacillariophyta</taxon>
        <taxon>Coscinodiscophyceae</taxon>
        <taxon>Thalassiosirophycidae</taxon>
        <taxon>Stephanodiscales</taxon>
        <taxon>Stephanodiscaceae</taxon>
        <taxon>Discostella</taxon>
    </lineage>
</organism>
<feature type="transmembrane region" description="Helical" evidence="7">
    <location>
        <begin position="479"/>
        <end position="501"/>
    </location>
</feature>
<evidence type="ECO:0000256" key="4">
    <source>
        <dbReference type="ARBA" id="ARBA00022989"/>
    </source>
</evidence>
<dbReference type="InterPro" id="IPR051258">
    <property type="entry name" value="Diverse_Substrate_Transporter"/>
</dbReference>
<proteinExistence type="predicted"/>
<feature type="compositionally biased region" description="Low complexity" evidence="6">
    <location>
        <begin position="270"/>
        <end position="292"/>
    </location>
</feature>
<dbReference type="InterPro" id="IPR000620">
    <property type="entry name" value="EamA_dom"/>
</dbReference>
<keyword evidence="5 7" id="KW-0472">Membrane</keyword>
<dbReference type="Proteomes" id="UP001530293">
    <property type="component" value="Unassembled WGS sequence"/>
</dbReference>
<evidence type="ECO:0000256" key="2">
    <source>
        <dbReference type="ARBA" id="ARBA00022475"/>
    </source>
</evidence>
<evidence type="ECO:0000256" key="3">
    <source>
        <dbReference type="ARBA" id="ARBA00022692"/>
    </source>
</evidence>
<evidence type="ECO:0000256" key="8">
    <source>
        <dbReference type="SAM" id="SignalP"/>
    </source>
</evidence>
<evidence type="ECO:0000256" key="6">
    <source>
        <dbReference type="SAM" id="MobiDB-lite"/>
    </source>
</evidence>
<dbReference type="EMBL" id="JALLBG020000196">
    <property type="protein sequence ID" value="KAL3759754.1"/>
    <property type="molecule type" value="Genomic_DNA"/>
</dbReference>
<comment type="subcellular location">
    <subcellularLocation>
        <location evidence="1">Cell membrane</location>
        <topology evidence="1">Multi-pass membrane protein</topology>
    </subcellularLocation>
</comment>
<evidence type="ECO:0000259" key="9">
    <source>
        <dbReference type="Pfam" id="PF00892"/>
    </source>
</evidence>
<evidence type="ECO:0000256" key="5">
    <source>
        <dbReference type="ARBA" id="ARBA00023136"/>
    </source>
</evidence>
<keyword evidence="2" id="KW-1003">Cell membrane</keyword>
<dbReference type="InterPro" id="IPR037185">
    <property type="entry name" value="EmrE-like"/>
</dbReference>
<dbReference type="PANTHER" id="PTHR42920">
    <property type="entry name" value="OS03G0707200 PROTEIN-RELATED"/>
    <property type="match status" value="1"/>
</dbReference>
<feature type="chain" id="PRO_5044758101" description="EamA domain-containing protein" evidence="8">
    <location>
        <begin position="17"/>
        <end position="577"/>
    </location>
</feature>
<feature type="compositionally biased region" description="Basic and acidic residues" evidence="6">
    <location>
        <begin position="149"/>
        <end position="160"/>
    </location>
</feature>
<keyword evidence="4 7" id="KW-1133">Transmembrane helix</keyword>
<keyword evidence="11" id="KW-1185">Reference proteome</keyword>
<feature type="compositionally biased region" description="Low complexity" evidence="6">
    <location>
        <begin position="134"/>
        <end position="148"/>
    </location>
</feature>
<evidence type="ECO:0000313" key="11">
    <source>
        <dbReference type="Proteomes" id="UP001530293"/>
    </source>
</evidence>
<feature type="signal peptide" evidence="8">
    <location>
        <begin position="1"/>
        <end position="16"/>
    </location>
</feature>
<accession>A0ABD3M6Y4</accession>
<protein>
    <recommendedName>
        <fullName evidence="9">EamA domain-containing protein</fullName>
    </recommendedName>
</protein>
<dbReference type="PANTHER" id="PTHR42920:SF5">
    <property type="entry name" value="EAMA DOMAIN-CONTAINING PROTEIN"/>
    <property type="match status" value="1"/>
</dbReference>